<name>A0A9P1CNU5_9DINO</name>
<evidence type="ECO:0000313" key="2">
    <source>
        <dbReference type="EMBL" id="CAL1148200.1"/>
    </source>
</evidence>
<dbReference type="EMBL" id="CAMXCT010002001">
    <property type="protein sequence ID" value="CAI3994825.1"/>
    <property type="molecule type" value="Genomic_DNA"/>
</dbReference>
<keyword evidence="3" id="KW-1185">Reference proteome</keyword>
<evidence type="ECO:0000313" key="3">
    <source>
        <dbReference type="Proteomes" id="UP001152797"/>
    </source>
</evidence>
<dbReference type="Proteomes" id="UP001152797">
    <property type="component" value="Unassembled WGS sequence"/>
</dbReference>
<dbReference type="AlphaFoldDB" id="A0A9P1CNU5"/>
<proteinExistence type="predicted"/>
<organism evidence="1">
    <name type="scientific">Cladocopium goreaui</name>
    <dbReference type="NCBI Taxonomy" id="2562237"/>
    <lineage>
        <taxon>Eukaryota</taxon>
        <taxon>Sar</taxon>
        <taxon>Alveolata</taxon>
        <taxon>Dinophyceae</taxon>
        <taxon>Suessiales</taxon>
        <taxon>Symbiodiniaceae</taxon>
        <taxon>Cladocopium</taxon>
    </lineage>
</organism>
<sequence>MVMASMEDWHSSRDLACVWGVQNVSISRKLTAQICSAVPVFGEDETYLALVVEHNCDAQSGGYRANGWAQNCDILVMLFAGPDGSHKTQVIARGQSWVYPWPRDERESKQFEVLLEDKT</sequence>
<evidence type="ECO:0000313" key="1">
    <source>
        <dbReference type="EMBL" id="CAI3994825.1"/>
    </source>
</evidence>
<dbReference type="EMBL" id="CAMXCT030002001">
    <property type="protein sequence ID" value="CAL4782137.1"/>
    <property type="molecule type" value="Genomic_DNA"/>
</dbReference>
<reference evidence="2" key="2">
    <citation type="submission" date="2024-04" db="EMBL/GenBank/DDBJ databases">
        <authorList>
            <person name="Chen Y."/>
            <person name="Shah S."/>
            <person name="Dougan E. K."/>
            <person name="Thang M."/>
            <person name="Chan C."/>
        </authorList>
    </citation>
    <scope>NUCLEOTIDE SEQUENCE [LARGE SCALE GENOMIC DNA]</scope>
</reference>
<accession>A0A9P1CNU5</accession>
<protein>
    <submittedName>
        <fullName evidence="1">Uncharacterized protein</fullName>
    </submittedName>
</protein>
<dbReference type="EMBL" id="CAMXCT020002001">
    <property type="protein sequence ID" value="CAL1148200.1"/>
    <property type="molecule type" value="Genomic_DNA"/>
</dbReference>
<gene>
    <name evidence="1" type="ORF">C1SCF055_LOCUS21442</name>
</gene>
<reference evidence="1" key="1">
    <citation type="submission" date="2022-10" db="EMBL/GenBank/DDBJ databases">
        <authorList>
            <person name="Chen Y."/>
            <person name="Dougan E. K."/>
            <person name="Chan C."/>
            <person name="Rhodes N."/>
            <person name="Thang M."/>
        </authorList>
    </citation>
    <scope>NUCLEOTIDE SEQUENCE</scope>
</reference>
<comment type="caution">
    <text evidence="1">The sequence shown here is derived from an EMBL/GenBank/DDBJ whole genome shotgun (WGS) entry which is preliminary data.</text>
</comment>